<evidence type="ECO:0000313" key="2">
    <source>
        <dbReference type="Proteomes" id="UP000248557"/>
    </source>
</evidence>
<dbReference type="AlphaFoldDB" id="A0A328Q6N9"/>
<dbReference type="EMBL" id="NGJK01000030">
    <property type="protein sequence ID" value="RAP03266.1"/>
    <property type="molecule type" value="Genomic_DNA"/>
</dbReference>
<gene>
    <name evidence="1" type="ORF">CA615_03195</name>
</gene>
<dbReference type="RefSeq" id="WP_011406257.1">
    <property type="nucleotide sequence ID" value="NZ_CATZNA010000127.1"/>
</dbReference>
<sequence length="94" mass="11361">MVYEITMEKELEKTLNELKTVNIKEYTILANKIKEMQTHAKIILNHKTRFNTFEKPLHNYKWIEINDKILVFTIDATKKEIHLCEYMPRSEVFC</sequence>
<dbReference type="Proteomes" id="UP000248557">
    <property type="component" value="Unassembled WGS sequence"/>
</dbReference>
<name>A0A328Q6N9_9EURY</name>
<comment type="caution">
    <text evidence="1">The sequence shown here is derived from an EMBL/GenBank/DDBJ whole genome shotgun (WGS) entry which is preliminary data.</text>
</comment>
<organism evidence="1 2">
    <name type="scientific">Methanosphaera stadtmanae</name>
    <dbReference type="NCBI Taxonomy" id="2317"/>
    <lineage>
        <taxon>Archaea</taxon>
        <taxon>Methanobacteriati</taxon>
        <taxon>Methanobacteriota</taxon>
        <taxon>Methanomada group</taxon>
        <taxon>Methanobacteria</taxon>
        <taxon>Methanobacteriales</taxon>
        <taxon>Methanobacteriaceae</taxon>
        <taxon>Methanosphaera</taxon>
    </lineage>
</organism>
<accession>A0A328Q6N9</accession>
<proteinExistence type="predicted"/>
<evidence type="ECO:0000313" key="1">
    <source>
        <dbReference type="EMBL" id="RAP03266.1"/>
    </source>
</evidence>
<dbReference type="GeneID" id="3855448"/>
<reference evidence="1 2" key="1">
    <citation type="submission" date="2017-05" db="EMBL/GenBank/DDBJ databases">
        <title>Host range expansion of the Methanosphaera genus to humans and monogastric animals involves recent and extensive reduction in genome content.</title>
        <authorList>
            <person name="Hoedt E.C."/>
            <person name="Volmer J.G."/>
            <person name="Parks D.H."/>
            <person name="Rosewarne C.P."/>
            <person name="Denman S.E."/>
            <person name="Mcsweeney C.S."/>
            <person name="O Cuiv P."/>
            <person name="Hugenholtz P."/>
            <person name="Tyson G.W."/>
            <person name="Morrison M."/>
        </authorList>
    </citation>
    <scope>NUCLEOTIDE SEQUENCE [LARGE SCALE GENOMIC DNA]</scope>
    <source>
        <strain evidence="1 2">PA5</strain>
    </source>
</reference>
<protein>
    <submittedName>
        <fullName evidence="1">Uncharacterized protein</fullName>
    </submittedName>
</protein>